<dbReference type="CDD" id="cd00302">
    <property type="entry name" value="cytochrome_P450"/>
    <property type="match status" value="1"/>
</dbReference>
<dbReference type="Proteomes" id="UP000001880">
    <property type="component" value="Chromosome"/>
</dbReference>
<keyword evidence="2" id="KW-0479">Metal-binding</keyword>
<keyword evidence="2" id="KW-0408">Iron</keyword>
<gene>
    <name evidence="4" type="ordered locus">Hoch_4349</name>
</gene>
<accession>D0LMD7</accession>
<dbReference type="PANTHER" id="PTHR46696:SF1">
    <property type="entry name" value="CYTOCHROME P450 YJIB-RELATED"/>
    <property type="match status" value="1"/>
</dbReference>
<evidence type="ECO:0000313" key="4">
    <source>
        <dbReference type="EMBL" id="ACY16843.1"/>
    </source>
</evidence>
<organism evidence="4 5">
    <name type="scientific">Haliangium ochraceum (strain DSM 14365 / JCM 11303 / SMP-2)</name>
    <dbReference type="NCBI Taxonomy" id="502025"/>
    <lineage>
        <taxon>Bacteria</taxon>
        <taxon>Pseudomonadati</taxon>
        <taxon>Myxococcota</taxon>
        <taxon>Polyangia</taxon>
        <taxon>Haliangiales</taxon>
        <taxon>Kofleriaceae</taxon>
        <taxon>Haliangium</taxon>
    </lineage>
</organism>
<sequence length="414" mass="46539">MSDASAAERPLQGRCPIDHDSATQQKTARAVELPEVPLDCDAEGVWHVRAFELVRELLRSADTKQAGFNAESFAEQQQIINAPILFLDGNEHHVQRKQTARFFTPRTVSEKHRSMMESFADQLMREFRARKRIELSSVSMKMAVQVAAAVIGLTDSLLPGLSGRLEAFFDDHEPPETLSPPRRMLAHARSNARTFAFFYLDVKPAIRARRKRPQDDVISHLLERQYSDVEILSECLTYGAAGMVTTREFISVATWHLLEQPALLEQYLGGDESARQRLLHEILRLEPVVTHLRRRATADIEIAADGRRYTIPEGALIDLHIGAANLDSAATGPCPLSVQPERELQVPRVGAEVLSFGDGAHRCPGAYIAIQETDIFLQRLLRLPGLRFAQKPSVSWHPLVTGYELRNFWLELEG</sequence>
<dbReference type="RefSeq" id="WP_012829441.1">
    <property type="nucleotide sequence ID" value="NC_013440.1"/>
</dbReference>
<dbReference type="KEGG" id="hoh:Hoch_4349"/>
<evidence type="ECO:0000256" key="3">
    <source>
        <dbReference type="SAM" id="MobiDB-lite"/>
    </source>
</evidence>
<dbReference type="GO" id="GO:0004497">
    <property type="term" value="F:monooxygenase activity"/>
    <property type="evidence" value="ECO:0007669"/>
    <property type="project" value="UniProtKB-KW"/>
</dbReference>
<comment type="similarity">
    <text evidence="1 2">Belongs to the cytochrome P450 family.</text>
</comment>
<dbReference type="Pfam" id="PF00067">
    <property type="entry name" value="p450"/>
    <property type="match status" value="1"/>
</dbReference>
<dbReference type="STRING" id="502025.Hoch_4349"/>
<keyword evidence="5" id="KW-1185">Reference proteome</keyword>
<evidence type="ECO:0000256" key="1">
    <source>
        <dbReference type="ARBA" id="ARBA00010617"/>
    </source>
</evidence>
<protein>
    <submittedName>
        <fullName evidence="4">Putative cytochrome P450</fullName>
    </submittedName>
</protein>
<dbReference type="HOGENOM" id="CLU_707192_0_0_7"/>
<keyword evidence="2" id="KW-0349">Heme</keyword>
<feature type="region of interest" description="Disordered" evidence="3">
    <location>
        <begin position="1"/>
        <end position="23"/>
    </location>
</feature>
<dbReference type="Gene3D" id="1.10.630.10">
    <property type="entry name" value="Cytochrome P450"/>
    <property type="match status" value="1"/>
</dbReference>
<proteinExistence type="inferred from homology"/>
<dbReference type="GO" id="GO:0016705">
    <property type="term" value="F:oxidoreductase activity, acting on paired donors, with incorporation or reduction of molecular oxygen"/>
    <property type="evidence" value="ECO:0007669"/>
    <property type="project" value="InterPro"/>
</dbReference>
<evidence type="ECO:0000256" key="2">
    <source>
        <dbReference type="RuleBase" id="RU000461"/>
    </source>
</evidence>
<keyword evidence="2" id="KW-0503">Monooxygenase</keyword>
<keyword evidence="2" id="KW-0560">Oxidoreductase</keyword>
<dbReference type="InterPro" id="IPR001128">
    <property type="entry name" value="Cyt_P450"/>
</dbReference>
<dbReference type="EMBL" id="CP001804">
    <property type="protein sequence ID" value="ACY16843.1"/>
    <property type="molecule type" value="Genomic_DNA"/>
</dbReference>
<dbReference type="InterPro" id="IPR017972">
    <property type="entry name" value="Cyt_P450_CS"/>
</dbReference>
<dbReference type="PROSITE" id="PS00086">
    <property type="entry name" value="CYTOCHROME_P450"/>
    <property type="match status" value="1"/>
</dbReference>
<dbReference type="InterPro" id="IPR002397">
    <property type="entry name" value="Cyt_P450_B"/>
</dbReference>
<reference evidence="4 5" key="1">
    <citation type="journal article" date="2010" name="Stand. Genomic Sci.">
        <title>Complete genome sequence of Haliangium ochraceum type strain (SMP-2).</title>
        <authorList>
            <consortium name="US DOE Joint Genome Institute (JGI-PGF)"/>
            <person name="Ivanova N."/>
            <person name="Daum C."/>
            <person name="Lang E."/>
            <person name="Abt B."/>
            <person name="Kopitz M."/>
            <person name="Saunders E."/>
            <person name="Lapidus A."/>
            <person name="Lucas S."/>
            <person name="Glavina Del Rio T."/>
            <person name="Nolan M."/>
            <person name="Tice H."/>
            <person name="Copeland A."/>
            <person name="Cheng J.F."/>
            <person name="Chen F."/>
            <person name="Bruce D."/>
            <person name="Goodwin L."/>
            <person name="Pitluck S."/>
            <person name="Mavromatis K."/>
            <person name="Pati A."/>
            <person name="Mikhailova N."/>
            <person name="Chen A."/>
            <person name="Palaniappan K."/>
            <person name="Land M."/>
            <person name="Hauser L."/>
            <person name="Chang Y.J."/>
            <person name="Jeffries C.D."/>
            <person name="Detter J.C."/>
            <person name="Brettin T."/>
            <person name="Rohde M."/>
            <person name="Goker M."/>
            <person name="Bristow J."/>
            <person name="Markowitz V."/>
            <person name="Eisen J.A."/>
            <person name="Hugenholtz P."/>
            <person name="Kyrpides N.C."/>
            <person name="Klenk H.P."/>
        </authorList>
    </citation>
    <scope>NUCLEOTIDE SEQUENCE [LARGE SCALE GENOMIC DNA]</scope>
    <source>
        <strain evidence="5">DSM 14365 / CIP 107738 / JCM 11303 / AJ 13395 / SMP-2</strain>
    </source>
</reference>
<name>D0LMD7_HALO1</name>
<evidence type="ECO:0000313" key="5">
    <source>
        <dbReference type="Proteomes" id="UP000001880"/>
    </source>
</evidence>
<dbReference type="PRINTS" id="PR00359">
    <property type="entry name" value="BP450"/>
</dbReference>
<dbReference type="AlphaFoldDB" id="D0LMD7"/>
<dbReference type="GO" id="GO:0005506">
    <property type="term" value="F:iron ion binding"/>
    <property type="evidence" value="ECO:0007669"/>
    <property type="project" value="InterPro"/>
</dbReference>
<dbReference type="InterPro" id="IPR036396">
    <property type="entry name" value="Cyt_P450_sf"/>
</dbReference>
<dbReference type="eggNOG" id="COG2124">
    <property type="taxonomic scope" value="Bacteria"/>
</dbReference>
<dbReference type="OrthoDB" id="54272at2"/>
<dbReference type="GO" id="GO:0020037">
    <property type="term" value="F:heme binding"/>
    <property type="evidence" value="ECO:0007669"/>
    <property type="project" value="InterPro"/>
</dbReference>
<dbReference type="PANTHER" id="PTHR46696">
    <property type="entry name" value="P450, PUTATIVE (EUROFUNG)-RELATED"/>
    <property type="match status" value="1"/>
</dbReference>
<dbReference type="SUPFAM" id="SSF48264">
    <property type="entry name" value="Cytochrome P450"/>
    <property type="match status" value="1"/>
</dbReference>